<evidence type="ECO:0000256" key="2">
    <source>
        <dbReference type="ARBA" id="ARBA00008785"/>
    </source>
</evidence>
<feature type="active site" description="Proton donor" evidence="7">
    <location>
        <position position="110"/>
    </location>
</feature>
<reference evidence="13 14" key="1">
    <citation type="submission" date="2020-04" db="EMBL/GenBank/DDBJ databases">
        <authorList>
            <person name="Klaysubun C."/>
            <person name="Duangmal K."/>
            <person name="Lipun K."/>
        </authorList>
    </citation>
    <scope>NUCLEOTIDE SEQUENCE [LARGE SCALE GENOMIC DNA]</scope>
    <source>
        <strain evidence="13 14">DSM 45300</strain>
    </source>
</reference>
<dbReference type="InterPro" id="IPR037062">
    <property type="entry name" value="Malic_N_dom_sf"/>
</dbReference>
<evidence type="ECO:0000259" key="11">
    <source>
        <dbReference type="SMART" id="SM00919"/>
    </source>
</evidence>
<evidence type="ECO:0000256" key="6">
    <source>
        <dbReference type="ARBA" id="ARBA00082317"/>
    </source>
</evidence>
<dbReference type="InterPro" id="IPR012302">
    <property type="entry name" value="Malic_NAD-bd"/>
</dbReference>
<dbReference type="AlphaFoldDB" id="A0A848DRV4"/>
<dbReference type="EMBL" id="JAAXKZ010000194">
    <property type="protein sequence ID" value="NMH95468.1"/>
    <property type="molecule type" value="Genomic_DNA"/>
</dbReference>
<dbReference type="SUPFAM" id="SSF53223">
    <property type="entry name" value="Aminoacid dehydrogenase-like, N-terminal domain"/>
    <property type="match status" value="1"/>
</dbReference>
<keyword evidence="3 9" id="KW-0479">Metal-binding</keyword>
<feature type="binding site" evidence="9">
    <location>
        <position position="255"/>
    </location>
    <ligand>
        <name>a divalent metal cation</name>
        <dbReference type="ChEBI" id="CHEBI:60240"/>
    </ligand>
</feature>
<dbReference type="InterPro" id="IPR015884">
    <property type="entry name" value="Malic_enzyme_CS"/>
</dbReference>
<feature type="binding site" evidence="8">
    <location>
        <position position="472"/>
    </location>
    <ligand>
        <name>(S)-malate</name>
        <dbReference type="ChEBI" id="CHEBI:15589"/>
    </ligand>
</feature>
<proteinExistence type="inferred from homology"/>
<evidence type="ECO:0000256" key="5">
    <source>
        <dbReference type="ARBA" id="ARBA00073308"/>
    </source>
</evidence>
<dbReference type="Proteomes" id="UP000586918">
    <property type="component" value="Unassembled WGS sequence"/>
</dbReference>
<dbReference type="PIRSF" id="PIRSF000106">
    <property type="entry name" value="ME"/>
    <property type="match status" value="1"/>
</dbReference>
<dbReference type="SMART" id="SM01274">
    <property type="entry name" value="malic"/>
    <property type="match status" value="1"/>
</dbReference>
<feature type="binding site" evidence="9">
    <location>
        <position position="278"/>
    </location>
    <ligand>
        <name>a divalent metal cation</name>
        <dbReference type="ChEBI" id="CHEBI:60240"/>
    </ligand>
</feature>
<comment type="similarity">
    <text evidence="2 10">Belongs to the malic enzymes family.</text>
</comment>
<feature type="domain" description="Malic enzyme N-terminal" evidence="12">
    <location>
        <begin position="87"/>
        <end position="269"/>
    </location>
</feature>
<dbReference type="PRINTS" id="PR00072">
    <property type="entry name" value="MALOXRDTASE"/>
</dbReference>
<feature type="domain" description="Malic enzyme NAD-binding" evidence="11">
    <location>
        <begin position="279"/>
        <end position="543"/>
    </location>
</feature>
<comment type="cofactor">
    <cofactor evidence="9">
        <name>Mg(2+)</name>
        <dbReference type="ChEBI" id="CHEBI:18420"/>
    </cofactor>
    <cofactor evidence="9">
        <name>Mn(2+)</name>
        <dbReference type="ChEBI" id="CHEBI:29035"/>
    </cofactor>
    <text evidence="9">Divalent metal cations. Prefers magnesium or manganese.</text>
</comment>
<dbReference type="PANTHER" id="PTHR23406">
    <property type="entry name" value="MALIC ENZYME-RELATED"/>
    <property type="match status" value="1"/>
</dbReference>
<evidence type="ECO:0000256" key="1">
    <source>
        <dbReference type="ARBA" id="ARBA00001936"/>
    </source>
</evidence>
<dbReference type="NCBIfam" id="NF010052">
    <property type="entry name" value="PRK13529.1"/>
    <property type="match status" value="1"/>
</dbReference>
<evidence type="ECO:0000256" key="3">
    <source>
        <dbReference type="ARBA" id="ARBA00022723"/>
    </source>
</evidence>
<gene>
    <name evidence="13" type="ORF">HF519_28780</name>
</gene>
<dbReference type="InterPro" id="IPR012301">
    <property type="entry name" value="Malic_N_dom"/>
</dbReference>
<dbReference type="PROSITE" id="PS00331">
    <property type="entry name" value="MALIC_ENZYMES"/>
    <property type="match status" value="1"/>
</dbReference>
<dbReference type="PANTHER" id="PTHR23406:SF34">
    <property type="entry name" value="NAD-DEPENDENT MALIC ENZYME, MITOCHONDRIAL"/>
    <property type="match status" value="1"/>
</dbReference>
<comment type="cofactor">
    <cofactor evidence="1">
        <name>Mn(2+)</name>
        <dbReference type="ChEBI" id="CHEBI:29035"/>
    </cofactor>
</comment>
<feature type="active site" description="Proton acceptor" evidence="7">
    <location>
        <position position="183"/>
    </location>
</feature>
<dbReference type="SMART" id="SM00919">
    <property type="entry name" value="Malic_M"/>
    <property type="match status" value="1"/>
</dbReference>
<evidence type="ECO:0000256" key="8">
    <source>
        <dbReference type="PIRSR" id="PIRSR000106-2"/>
    </source>
</evidence>
<dbReference type="GO" id="GO:0005829">
    <property type="term" value="C:cytosol"/>
    <property type="evidence" value="ECO:0007669"/>
    <property type="project" value="TreeGrafter"/>
</dbReference>
<dbReference type="GO" id="GO:0046872">
    <property type="term" value="F:metal ion binding"/>
    <property type="evidence" value="ECO:0007669"/>
    <property type="project" value="UniProtKB-KW"/>
</dbReference>
<dbReference type="Gene3D" id="3.40.50.720">
    <property type="entry name" value="NAD(P)-binding Rossmann-like Domain"/>
    <property type="match status" value="1"/>
</dbReference>
<dbReference type="SUPFAM" id="SSF51735">
    <property type="entry name" value="NAD(P)-binding Rossmann-fold domains"/>
    <property type="match status" value="1"/>
</dbReference>
<sequence>MDAEPYELVATPDGMTARIRARGRAVLATPMINRGTAFTPAERDALGLSGLLPSGVSTLEGQLRRVYAQYLRVPDDLARNVFMANLRDRNEVLYYRLLAEHLPEMLPIVYTPTIGQAIERYSHEYRRPRGVYLSIDRPDDVETSFRNFGLGPDDVDLIVATDAEGILGIGDQGVGGIEIAIGKLSVYTAAAGIHPHRVIPVVLDVGTDNRALLDDDLYLGHRGPRVRDQRYDDLIEAYVTTASRLFPHAMLHWEDFGAGNARRILDTYADRYCTFNDDMQGTAAVVLAAAFSALRTSGTRMRDQHVVIHGAGTAGLGIADMMREVMIREGLSEAEATSRFWALGSRGLLVDDSSRLRDFQLPYARPAAEVAGWHGAGSAAGIDLATVVANVRPTILIGTSAQPGSFTEPIVKQMAAHVERPVIMPLSNPTSRAEAFPADLLDWTGGRALIATGSPFPPATVGEDVHTIAQANNALVFPGIGLGVTVARASRVSDGMITAAADAVARLSPSAGPTGPTAPLLPPIEELWTVSAAVGAAVARAAADEGLAQVPVTDPERQVDQAMWRPAYPRIEVI</sequence>
<keyword evidence="4" id="KW-0520">NAD</keyword>
<dbReference type="GO" id="GO:0004470">
    <property type="term" value="F:malic enzyme activity"/>
    <property type="evidence" value="ECO:0007669"/>
    <property type="project" value="InterPro"/>
</dbReference>
<evidence type="ECO:0000256" key="10">
    <source>
        <dbReference type="RuleBase" id="RU003427"/>
    </source>
</evidence>
<organism evidence="13 14">
    <name type="scientific">Pseudonocardia bannensis</name>
    <dbReference type="NCBI Taxonomy" id="630973"/>
    <lineage>
        <taxon>Bacteria</taxon>
        <taxon>Bacillati</taxon>
        <taxon>Actinomycetota</taxon>
        <taxon>Actinomycetes</taxon>
        <taxon>Pseudonocardiales</taxon>
        <taxon>Pseudonocardiaceae</taxon>
        <taxon>Pseudonocardia</taxon>
    </lineage>
</organism>
<feature type="binding site" evidence="8">
    <location>
        <position position="428"/>
    </location>
    <ligand>
        <name>(S)-malate</name>
        <dbReference type="ChEBI" id="CHEBI:15589"/>
    </ligand>
</feature>
<dbReference type="InterPro" id="IPR046346">
    <property type="entry name" value="Aminoacid_DH-like_N_sf"/>
</dbReference>
<dbReference type="GO" id="GO:0051287">
    <property type="term" value="F:NAD binding"/>
    <property type="evidence" value="ECO:0007669"/>
    <property type="project" value="InterPro"/>
</dbReference>
<dbReference type="GO" id="GO:0016616">
    <property type="term" value="F:oxidoreductase activity, acting on the CH-OH group of donors, NAD or NADP as acceptor"/>
    <property type="evidence" value="ECO:0007669"/>
    <property type="project" value="InterPro"/>
</dbReference>
<dbReference type="Pfam" id="PF00390">
    <property type="entry name" value="malic"/>
    <property type="match status" value="1"/>
</dbReference>
<evidence type="ECO:0000256" key="9">
    <source>
        <dbReference type="PIRSR" id="PIRSR000106-3"/>
    </source>
</evidence>
<accession>A0A848DRV4</accession>
<dbReference type="InterPro" id="IPR036291">
    <property type="entry name" value="NAD(P)-bd_dom_sf"/>
</dbReference>
<dbReference type="InterPro" id="IPR001891">
    <property type="entry name" value="Malic_OxRdtase"/>
</dbReference>
<evidence type="ECO:0000313" key="13">
    <source>
        <dbReference type="EMBL" id="NMH95468.1"/>
    </source>
</evidence>
<dbReference type="Pfam" id="PF03949">
    <property type="entry name" value="Malic_M"/>
    <property type="match status" value="1"/>
</dbReference>
<evidence type="ECO:0000256" key="4">
    <source>
        <dbReference type="ARBA" id="ARBA00023027"/>
    </source>
</evidence>
<dbReference type="RefSeq" id="WP_169416124.1">
    <property type="nucleotide sequence ID" value="NZ_JAAXKZ010000194.1"/>
</dbReference>
<dbReference type="FunFam" id="3.40.50.10380:FF:000001">
    <property type="entry name" value="NAD-dependent malic enzyme"/>
    <property type="match status" value="1"/>
</dbReference>
<comment type="caution">
    <text evidence="13">The sequence shown here is derived from an EMBL/GenBank/DDBJ whole genome shotgun (WGS) entry which is preliminary data.</text>
</comment>
<name>A0A848DRV4_9PSEU</name>
<feature type="binding site" evidence="9">
    <location>
        <position position="254"/>
    </location>
    <ligand>
        <name>a divalent metal cation</name>
        <dbReference type="ChEBI" id="CHEBI:60240"/>
    </ligand>
</feature>
<protein>
    <recommendedName>
        <fullName evidence="5">Putative malate oxidoreductase [NAD]</fullName>
    </recommendedName>
    <alternativeName>
        <fullName evidence="6">Malic enzyme</fullName>
    </alternativeName>
</protein>
<dbReference type="Gene3D" id="3.40.50.10380">
    <property type="entry name" value="Malic enzyme, N-terminal domain"/>
    <property type="match status" value="1"/>
</dbReference>
<evidence type="ECO:0000259" key="12">
    <source>
        <dbReference type="SMART" id="SM01274"/>
    </source>
</evidence>
<evidence type="ECO:0000313" key="14">
    <source>
        <dbReference type="Proteomes" id="UP000586918"/>
    </source>
</evidence>
<dbReference type="GO" id="GO:0006108">
    <property type="term" value="P:malate metabolic process"/>
    <property type="evidence" value="ECO:0007669"/>
    <property type="project" value="TreeGrafter"/>
</dbReference>
<evidence type="ECO:0000256" key="7">
    <source>
        <dbReference type="PIRSR" id="PIRSR000106-1"/>
    </source>
</evidence>
<keyword evidence="14" id="KW-1185">Reference proteome</keyword>